<accession>A0A6N2KEA9</accession>
<dbReference type="EMBL" id="CAADRP010000269">
    <property type="protein sequence ID" value="VFU25997.1"/>
    <property type="molecule type" value="Genomic_DNA"/>
</dbReference>
<proteinExistence type="inferred from homology"/>
<dbReference type="PANTHER" id="PTHR31374">
    <property type="entry name" value="AUXIN-INDUCED PROTEIN-LIKE-RELATED"/>
    <property type="match status" value="1"/>
</dbReference>
<organism evidence="2">
    <name type="scientific">Salix viminalis</name>
    <name type="common">Common osier</name>
    <name type="synonym">Basket willow</name>
    <dbReference type="NCBI Taxonomy" id="40686"/>
    <lineage>
        <taxon>Eukaryota</taxon>
        <taxon>Viridiplantae</taxon>
        <taxon>Streptophyta</taxon>
        <taxon>Embryophyta</taxon>
        <taxon>Tracheophyta</taxon>
        <taxon>Spermatophyta</taxon>
        <taxon>Magnoliopsida</taxon>
        <taxon>eudicotyledons</taxon>
        <taxon>Gunneridae</taxon>
        <taxon>Pentapetalae</taxon>
        <taxon>rosids</taxon>
        <taxon>fabids</taxon>
        <taxon>Malpighiales</taxon>
        <taxon>Salicaceae</taxon>
        <taxon>Saliceae</taxon>
        <taxon>Salix</taxon>
    </lineage>
</organism>
<dbReference type="Pfam" id="PF02519">
    <property type="entry name" value="Auxin_inducible"/>
    <property type="match status" value="1"/>
</dbReference>
<name>A0A6N2KEA9_SALVM</name>
<reference evidence="2" key="1">
    <citation type="submission" date="2019-03" db="EMBL/GenBank/DDBJ databases">
        <authorList>
            <person name="Mank J."/>
            <person name="Almeida P."/>
        </authorList>
    </citation>
    <scope>NUCLEOTIDE SEQUENCE</scope>
    <source>
        <strain evidence="2">78183</strain>
    </source>
</reference>
<evidence type="ECO:0000313" key="2">
    <source>
        <dbReference type="EMBL" id="VFU25997.1"/>
    </source>
</evidence>
<evidence type="ECO:0008006" key="3">
    <source>
        <dbReference type="Google" id="ProtNLM"/>
    </source>
</evidence>
<dbReference type="PANTHER" id="PTHR31374:SF423">
    <property type="entry name" value="SAUR-LIKE AUXIN-RESPONSIVE PROTEIN FAMILY"/>
    <property type="match status" value="1"/>
</dbReference>
<dbReference type="InterPro" id="IPR003676">
    <property type="entry name" value="SAUR_fam"/>
</dbReference>
<protein>
    <recommendedName>
        <fullName evidence="3">SAUR family protein</fullName>
    </recommendedName>
</protein>
<evidence type="ECO:0000256" key="1">
    <source>
        <dbReference type="ARBA" id="ARBA00006974"/>
    </source>
</evidence>
<gene>
    <name evidence="2" type="ORF">SVIM_LOCUS65057</name>
</gene>
<comment type="similarity">
    <text evidence="1">Belongs to the ARG7 family.</text>
</comment>
<dbReference type="AlphaFoldDB" id="A0A6N2KEA9"/>
<sequence length="141" mass="15707">MPKKVELEGGGRAPKGHFVVYVGNEMKRFVVPTSYLKNPIFQKLLDKAAEEFGFDNQNRIVLPCDESTFNRVTAFLAKHATPSISLALINFAMHVVVKIYGRGHLSLVRRIQSPQLRAESSSFLPFRAGIEPLMVPVTAPI</sequence>
<dbReference type="GO" id="GO:0009733">
    <property type="term" value="P:response to auxin"/>
    <property type="evidence" value="ECO:0007669"/>
    <property type="project" value="InterPro"/>
</dbReference>